<dbReference type="InterPro" id="IPR007484">
    <property type="entry name" value="Peptidase_M28"/>
</dbReference>
<evidence type="ECO:0000259" key="12">
    <source>
        <dbReference type="Pfam" id="PF04389"/>
    </source>
</evidence>
<dbReference type="FunCoup" id="I2GWI1">
    <property type="interactions" value="34"/>
</dbReference>
<feature type="transmembrane region" description="Helical" evidence="11">
    <location>
        <begin position="393"/>
        <end position="417"/>
    </location>
</feature>
<dbReference type="InParanoid" id="I2GWI1"/>
<evidence type="ECO:0000256" key="2">
    <source>
        <dbReference type="ARBA" id="ARBA00022438"/>
    </source>
</evidence>
<dbReference type="MEROPS" id="M28.006"/>
<dbReference type="InterPro" id="IPR045175">
    <property type="entry name" value="M28_fam"/>
</dbReference>
<keyword evidence="2" id="KW-0031">Aminopeptidase</keyword>
<evidence type="ECO:0000256" key="5">
    <source>
        <dbReference type="ARBA" id="ARBA00022729"/>
    </source>
</evidence>
<evidence type="ECO:0000256" key="4">
    <source>
        <dbReference type="ARBA" id="ARBA00022723"/>
    </source>
</evidence>
<evidence type="ECO:0000256" key="3">
    <source>
        <dbReference type="ARBA" id="ARBA00022670"/>
    </source>
</evidence>
<comment type="cofactor">
    <cofactor evidence="1">
        <name>Zn(2+)</name>
        <dbReference type="ChEBI" id="CHEBI:29105"/>
    </cofactor>
</comment>
<evidence type="ECO:0000256" key="11">
    <source>
        <dbReference type="SAM" id="Phobius"/>
    </source>
</evidence>
<keyword evidence="7 9" id="KW-0862">Zinc</keyword>
<keyword evidence="11" id="KW-0812">Transmembrane</keyword>
<dbReference type="Proteomes" id="UP000002866">
    <property type="component" value="Chromosome 1"/>
</dbReference>
<evidence type="ECO:0000256" key="1">
    <source>
        <dbReference type="ARBA" id="ARBA00001947"/>
    </source>
</evidence>
<dbReference type="GO" id="GO:0046872">
    <property type="term" value="F:metal ion binding"/>
    <property type="evidence" value="ECO:0007669"/>
    <property type="project" value="UniProtKB-KW"/>
</dbReference>
<dbReference type="EC" id="3.4.-.-" evidence="9"/>
<dbReference type="EMBL" id="HE806316">
    <property type="protein sequence ID" value="CCH58483.1"/>
    <property type="molecule type" value="Genomic_DNA"/>
</dbReference>
<proteinExistence type="inferred from homology"/>
<feature type="region of interest" description="Disordered" evidence="10">
    <location>
        <begin position="362"/>
        <end position="386"/>
    </location>
</feature>
<dbReference type="Pfam" id="PF04389">
    <property type="entry name" value="Peptidase_M28"/>
    <property type="match status" value="1"/>
</dbReference>
<dbReference type="eggNOG" id="KOG2195">
    <property type="taxonomic scope" value="Eukaryota"/>
</dbReference>
<dbReference type="Gene3D" id="3.40.630.10">
    <property type="entry name" value="Zn peptidases"/>
    <property type="match status" value="1"/>
</dbReference>
<name>I2GWI1_HENB6</name>
<keyword evidence="4 9" id="KW-0479">Metal-binding</keyword>
<comment type="similarity">
    <text evidence="8">Belongs to the peptidase M28 family. M28E subfamily.</text>
</comment>
<dbReference type="GO" id="GO:0008235">
    <property type="term" value="F:metalloexopeptidase activity"/>
    <property type="evidence" value="ECO:0007669"/>
    <property type="project" value="InterPro"/>
</dbReference>
<keyword evidence="3 9" id="KW-0645">Protease</keyword>
<keyword evidence="6 9" id="KW-0378">Hydrolase</keyword>
<protein>
    <recommendedName>
        <fullName evidence="9">Peptide hydrolase</fullName>
        <ecNumber evidence="9">3.4.-.-</ecNumber>
    </recommendedName>
</protein>
<evidence type="ECO:0000256" key="7">
    <source>
        <dbReference type="ARBA" id="ARBA00022833"/>
    </source>
</evidence>
<dbReference type="AlphaFoldDB" id="I2GWI1"/>
<dbReference type="KEGG" id="tbl:TBLA_0A06920"/>
<dbReference type="STRING" id="1071380.I2GWI1"/>
<feature type="domain" description="Peptidase M28" evidence="12">
    <location>
        <begin position="137"/>
        <end position="342"/>
    </location>
</feature>
<evidence type="ECO:0000256" key="8">
    <source>
        <dbReference type="ARBA" id="ARBA00043962"/>
    </source>
</evidence>
<organism evidence="13 14">
    <name type="scientific">Henningerozyma blattae (strain ATCC 34711 / CBS 6284 / DSM 70876 / NBRC 10599 / NRRL Y-10934 / UCD 77-7)</name>
    <name type="common">Yeast</name>
    <name type="synonym">Tetrapisispora blattae</name>
    <dbReference type="NCBI Taxonomy" id="1071380"/>
    <lineage>
        <taxon>Eukaryota</taxon>
        <taxon>Fungi</taxon>
        <taxon>Dikarya</taxon>
        <taxon>Ascomycota</taxon>
        <taxon>Saccharomycotina</taxon>
        <taxon>Saccharomycetes</taxon>
        <taxon>Saccharomycetales</taxon>
        <taxon>Saccharomycetaceae</taxon>
        <taxon>Henningerozyma</taxon>
    </lineage>
</organism>
<evidence type="ECO:0000256" key="10">
    <source>
        <dbReference type="SAM" id="MobiDB-lite"/>
    </source>
</evidence>
<accession>I2GWI1</accession>
<evidence type="ECO:0000313" key="14">
    <source>
        <dbReference type="Proteomes" id="UP000002866"/>
    </source>
</evidence>
<reference evidence="13 14" key="1">
    <citation type="journal article" date="2011" name="Proc. Natl. Acad. Sci. U.S.A.">
        <title>Evolutionary erosion of yeast sex chromosomes by mating-type switching accidents.</title>
        <authorList>
            <person name="Gordon J.L."/>
            <person name="Armisen D."/>
            <person name="Proux-Wera E."/>
            <person name="Oheigeartaigh S.S."/>
            <person name="Byrne K.P."/>
            <person name="Wolfe K.H."/>
        </authorList>
    </citation>
    <scope>NUCLEOTIDE SEQUENCE [LARGE SCALE GENOMIC DNA]</scope>
    <source>
        <strain evidence="14">ATCC 34711 / CBS 6284 / DSM 70876 / NBRC 10599 / NRRL Y-10934 / UCD 77-7</strain>
    </source>
</reference>
<dbReference type="HOGENOM" id="CLU_025866_0_0_1"/>
<keyword evidence="11" id="KW-1133">Transmembrane helix</keyword>
<evidence type="ECO:0000256" key="6">
    <source>
        <dbReference type="ARBA" id="ARBA00022801"/>
    </source>
</evidence>
<keyword evidence="5" id="KW-0732">Signal</keyword>
<keyword evidence="14" id="KW-1185">Reference proteome</keyword>
<dbReference type="PANTHER" id="PTHR12147:SF56">
    <property type="entry name" value="AMINOPEPTIDASE YDR415C-RELATED"/>
    <property type="match status" value="1"/>
</dbReference>
<dbReference type="GO" id="GO:0004177">
    <property type="term" value="F:aminopeptidase activity"/>
    <property type="evidence" value="ECO:0007669"/>
    <property type="project" value="UniProtKB-KW"/>
</dbReference>
<gene>
    <name evidence="13" type="primary">TBLA0A06920</name>
    <name evidence="13" type="ORF">TBLA_0A06920</name>
</gene>
<dbReference type="FunFam" id="3.40.630.10:FF:000042">
    <property type="entry name" value="Peptide hydrolase"/>
    <property type="match status" value="1"/>
</dbReference>
<evidence type="ECO:0000256" key="9">
    <source>
        <dbReference type="RuleBase" id="RU361240"/>
    </source>
</evidence>
<dbReference type="PANTHER" id="PTHR12147">
    <property type="entry name" value="METALLOPEPTIDASE M28 FAMILY MEMBER"/>
    <property type="match status" value="1"/>
</dbReference>
<dbReference type="OMA" id="WPENTIE"/>
<dbReference type="RefSeq" id="XP_004178002.1">
    <property type="nucleotide sequence ID" value="XM_004177954.1"/>
</dbReference>
<dbReference type="OrthoDB" id="2214at2759"/>
<dbReference type="SUPFAM" id="SSF53187">
    <property type="entry name" value="Zn-dependent exopeptidases"/>
    <property type="match status" value="1"/>
</dbReference>
<dbReference type="GO" id="GO:0006508">
    <property type="term" value="P:proteolysis"/>
    <property type="evidence" value="ECO:0007669"/>
    <property type="project" value="UniProtKB-KW"/>
</dbReference>
<dbReference type="GeneID" id="14493721"/>
<evidence type="ECO:0000313" key="13">
    <source>
        <dbReference type="EMBL" id="CCH58483.1"/>
    </source>
</evidence>
<sequence length="442" mass="51173">MRILPFALKTLYTLELSPSNHVKVNEEEKWSLLKQGIKFIDVTNYFSKPEIPVAIYNYPNETFYDDEVYRISEKINHTVMYEKLAKLTSFYTRYYKSKHGVESAQWLYEELENIVNDVEFIHLNKFEHKGWKQFSMIVRIEGKKNRDNIVVIGSHHDSINLILPSVLGAPGADDNGSGTVTNLEALRLYVEYIKEDGMKNRPDNTIEFHFYSAEEGGLLGSMDVFSRYREENKRVMCMLQQDMTGYVSDEKNEHVGVITDYVSVEFTEFLKLIINKYLSIPYLETKCGYACSDHGSAIRNGYPAGFVIEGEFKNTNHYIHSTMDTIDRLSVGHMGEHSKLVLGSVMETCALGWVLKGVKRQKTKDKRQKTKDKRQKTKDKDKRQKTKDKKNSIYMYKLVLLYIYIYALTTLASWSIFNFHFIYIFTTTSLVTLCKNTPGGDG</sequence>
<keyword evidence="11" id="KW-0472">Membrane</keyword>